<sequence length="154" mass="18322">MMRDDKWLIRELDQIWSRYFCDVAKINKVIIKFGRRARTRLGSIKKQDNGSSLILINGLLKDLNIPDFIVQATIAHELTHYAHGFSSSHERQFKYPHKGGVVSKEMQTRGLEDILYLQKKWLKENWISYLNKNYPAKPSPGRRKRKKRFIFVFR</sequence>
<dbReference type="EMBL" id="LBVV01000004">
    <property type="protein sequence ID" value="KKQ95065.1"/>
    <property type="molecule type" value="Genomic_DNA"/>
</dbReference>
<protein>
    <recommendedName>
        <fullName evidence="3">SprT-like domain-containing protein</fullName>
    </recommendedName>
</protein>
<dbReference type="STRING" id="1618345.UT18_C0004G0017"/>
<reference evidence="1 2" key="1">
    <citation type="journal article" date="2015" name="Nature">
        <title>rRNA introns, odd ribosomes, and small enigmatic genomes across a large radiation of phyla.</title>
        <authorList>
            <person name="Brown C.T."/>
            <person name="Hug L.A."/>
            <person name="Thomas B.C."/>
            <person name="Sharon I."/>
            <person name="Castelle C.J."/>
            <person name="Singh A."/>
            <person name="Wilkins M.J."/>
            <person name="Williams K.H."/>
            <person name="Banfield J.F."/>
        </authorList>
    </citation>
    <scope>NUCLEOTIDE SEQUENCE [LARGE SCALE GENOMIC DNA]</scope>
</reference>
<dbReference type="AlphaFoldDB" id="A0A0G0M3Y3"/>
<accession>A0A0G0M3Y3</accession>
<proteinExistence type="predicted"/>
<name>A0A0G0M3Y3_UNCC2</name>
<comment type="caution">
    <text evidence="1">The sequence shown here is derived from an EMBL/GenBank/DDBJ whole genome shotgun (WGS) entry which is preliminary data.</text>
</comment>
<evidence type="ECO:0000313" key="2">
    <source>
        <dbReference type="Proteomes" id="UP000034207"/>
    </source>
</evidence>
<gene>
    <name evidence="1" type="ORF">UT18_C0004G0017</name>
</gene>
<dbReference type="Proteomes" id="UP000034207">
    <property type="component" value="Unassembled WGS sequence"/>
</dbReference>
<evidence type="ECO:0000313" key="1">
    <source>
        <dbReference type="EMBL" id="KKQ95065.1"/>
    </source>
</evidence>
<organism evidence="1 2">
    <name type="scientific">candidate division CPR2 bacterium GW2011_GWC2_39_10</name>
    <dbReference type="NCBI Taxonomy" id="1618345"/>
    <lineage>
        <taxon>Bacteria</taxon>
        <taxon>Bacteria division CPR2</taxon>
    </lineage>
</organism>
<evidence type="ECO:0008006" key="3">
    <source>
        <dbReference type="Google" id="ProtNLM"/>
    </source>
</evidence>